<sequence length="141" mass="16818">MAFYSERYTAFHDTSWQHKSERAHLTLQGRLVKGSRLRGINPIDDANAYVPSFIAMYNARFMKPTHSEFDTHRPLRDDEGLDVVLTWRETRRVTKAQEAQYDRVLYLLDDTPEHRVWLRRDIEAWEYADGRIIGRRATIRH</sequence>
<gene>
    <name evidence="1" type="ORF">WI38_33890</name>
</gene>
<protein>
    <submittedName>
        <fullName evidence="1">Uncharacterized protein</fullName>
    </submittedName>
</protein>
<dbReference type="EMBL" id="LOTN01000080">
    <property type="protein sequence ID" value="KUZ80273.1"/>
    <property type="molecule type" value="Genomic_DNA"/>
</dbReference>
<proteinExistence type="predicted"/>
<reference evidence="1 2" key="1">
    <citation type="submission" date="2015-11" db="EMBL/GenBank/DDBJ databases">
        <title>Expanding the genomic diversity of Burkholderia species for the development of highly accurate diagnostics.</title>
        <authorList>
            <person name="Sahl J."/>
            <person name="Keim P."/>
            <person name="Wagner D."/>
        </authorList>
    </citation>
    <scope>NUCLEOTIDE SEQUENCE [LARGE SCALE GENOMIC DNA]</scope>
    <source>
        <strain evidence="1 2">RF32-BP4</strain>
    </source>
</reference>
<evidence type="ECO:0000313" key="2">
    <source>
        <dbReference type="Proteomes" id="UP000065521"/>
    </source>
</evidence>
<evidence type="ECO:0000313" key="1">
    <source>
        <dbReference type="EMBL" id="KUZ80273.1"/>
    </source>
</evidence>
<name>A0A102HG22_9BURK</name>
<dbReference type="Proteomes" id="UP000065521">
    <property type="component" value="Unassembled WGS sequence"/>
</dbReference>
<dbReference type="RefSeq" id="WP_059638495.1">
    <property type="nucleotide sequence ID" value="NZ_CP013369.1"/>
</dbReference>
<dbReference type="AlphaFoldDB" id="A0A102HG22"/>
<comment type="caution">
    <text evidence="1">The sequence shown here is derived from an EMBL/GenBank/DDBJ whole genome shotgun (WGS) entry which is preliminary data.</text>
</comment>
<accession>A0A102HG22</accession>
<organism evidence="1 2">
    <name type="scientific">Burkholderia ubonensis</name>
    <dbReference type="NCBI Taxonomy" id="101571"/>
    <lineage>
        <taxon>Bacteria</taxon>
        <taxon>Pseudomonadati</taxon>
        <taxon>Pseudomonadota</taxon>
        <taxon>Betaproteobacteria</taxon>
        <taxon>Burkholderiales</taxon>
        <taxon>Burkholderiaceae</taxon>
        <taxon>Burkholderia</taxon>
        <taxon>Burkholderia cepacia complex</taxon>
    </lineage>
</organism>